<dbReference type="SUPFAM" id="SSF51182">
    <property type="entry name" value="RmlC-like cupins"/>
    <property type="match status" value="1"/>
</dbReference>
<evidence type="ECO:0000313" key="3">
    <source>
        <dbReference type="Proteomes" id="UP001595476"/>
    </source>
</evidence>
<feature type="domain" description="Cupin type-2" evidence="1">
    <location>
        <begin position="34"/>
        <end position="88"/>
    </location>
</feature>
<proteinExistence type="predicted"/>
<evidence type="ECO:0000313" key="2">
    <source>
        <dbReference type="EMBL" id="MFC3151907.1"/>
    </source>
</evidence>
<protein>
    <submittedName>
        <fullName evidence="2">Cupin domain-containing protein</fullName>
    </submittedName>
</protein>
<organism evidence="2 3">
    <name type="scientific">Litoribrevibacter euphylliae</name>
    <dbReference type="NCBI Taxonomy" id="1834034"/>
    <lineage>
        <taxon>Bacteria</taxon>
        <taxon>Pseudomonadati</taxon>
        <taxon>Pseudomonadota</taxon>
        <taxon>Gammaproteobacteria</taxon>
        <taxon>Oceanospirillales</taxon>
        <taxon>Oceanospirillaceae</taxon>
        <taxon>Litoribrevibacter</taxon>
    </lineage>
</organism>
<dbReference type="Gene3D" id="2.60.120.10">
    <property type="entry name" value="Jelly Rolls"/>
    <property type="match status" value="1"/>
</dbReference>
<comment type="caution">
    <text evidence="2">The sequence shown here is derived from an EMBL/GenBank/DDBJ whole genome shotgun (WGS) entry which is preliminary data.</text>
</comment>
<dbReference type="PANTHER" id="PTHR40112">
    <property type="entry name" value="H2HPP ISOMERASE"/>
    <property type="match status" value="1"/>
</dbReference>
<accession>A0ABV7HDM0</accession>
<sequence length="104" mass="11720">MAGKYPDKIRTLPLYDGRFDAHRLAAMGADVLFASYPAGTRIPPHSHDTDNHGIIVRGELILTMNGKQERYGVGDWYHVPAGVEHAADFDQETDEIEFWFETDS</sequence>
<keyword evidence="3" id="KW-1185">Reference proteome</keyword>
<dbReference type="PANTHER" id="PTHR40112:SF1">
    <property type="entry name" value="H2HPP ISOMERASE"/>
    <property type="match status" value="1"/>
</dbReference>
<dbReference type="InterPro" id="IPR052535">
    <property type="entry name" value="Bacilysin_H2HPP_isomerase"/>
</dbReference>
<reference evidence="3" key="1">
    <citation type="journal article" date="2019" name="Int. J. Syst. Evol. Microbiol.">
        <title>The Global Catalogue of Microorganisms (GCM) 10K type strain sequencing project: providing services to taxonomists for standard genome sequencing and annotation.</title>
        <authorList>
            <consortium name="The Broad Institute Genomics Platform"/>
            <consortium name="The Broad Institute Genome Sequencing Center for Infectious Disease"/>
            <person name="Wu L."/>
            <person name="Ma J."/>
        </authorList>
    </citation>
    <scope>NUCLEOTIDE SEQUENCE [LARGE SCALE GENOMIC DNA]</scope>
    <source>
        <strain evidence="3">KCTC 52438</strain>
    </source>
</reference>
<dbReference type="InterPro" id="IPR011051">
    <property type="entry name" value="RmlC_Cupin_sf"/>
</dbReference>
<dbReference type="InterPro" id="IPR014710">
    <property type="entry name" value="RmlC-like_jellyroll"/>
</dbReference>
<gene>
    <name evidence="2" type="ORF">ACFOEK_12775</name>
</gene>
<evidence type="ECO:0000259" key="1">
    <source>
        <dbReference type="Pfam" id="PF07883"/>
    </source>
</evidence>
<dbReference type="EMBL" id="JBHRSZ010000004">
    <property type="protein sequence ID" value="MFC3151907.1"/>
    <property type="molecule type" value="Genomic_DNA"/>
</dbReference>
<dbReference type="Proteomes" id="UP001595476">
    <property type="component" value="Unassembled WGS sequence"/>
</dbReference>
<name>A0ABV7HDM0_9GAMM</name>
<dbReference type="Pfam" id="PF07883">
    <property type="entry name" value="Cupin_2"/>
    <property type="match status" value="1"/>
</dbReference>
<dbReference type="RefSeq" id="WP_386721504.1">
    <property type="nucleotide sequence ID" value="NZ_JBHRSZ010000004.1"/>
</dbReference>
<dbReference type="InterPro" id="IPR013096">
    <property type="entry name" value="Cupin_2"/>
</dbReference>